<dbReference type="OrthoDB" id="5368544at2"/>
<dbReference type="Proteomes" id="UP000239007">
    <property type="component" value="Unassembled WGS sequence"/>
</dbReference>
<protein>
    <submittedName>
        <fullName evidence="3">Phosphate ABC transporter substrate-binding protein</fullName>
    </submittedName>
</protein>
<feature type="chain" id="PRO_5044070727" evidence="1">
    <location>
        <begin position="23"/>
        <end position="139"/>
    </location>
</feature>
<evidence type="ECO:0000256" key="1">
    <source>
        <dbReference type="SAM" id="SignalP"/>
    </source>
</evidence>
<comment type="caution">
    <text evidence="3">The sequence shown here is derived from an EMBL/GenBank/DDBJ whole genome shotgun (WGS) entry which is preliminary data.</text>
</comment>
<evidence type="ECO:0000313" key="2">
    <source>
        <dbReference type="EMBL" id="PQJ52954.1"/>
    </source>
</evidence>
<dbReference type="AlphaFoldDB" id="A0A2S7UT92"/>
<dbReference type="Gene3D" id="3.40.190.10">
    <property type="entry name" value="Periplasmic binding protein-like II"/>
    <property type="match status" value="1"/>
</dbReference>
<reference evidence="3 4" key="1">
    <citation type="submission" date="2016-12" db="EMBL/GenBank/DDBJ databases">
        <title>Diversity of luminous bacteria.</title>
        <authorList>
            <person name="Yoshizawa S."/>
            <person name="Kogure K."/>
        </authorList>
    </citation>
    <scope>NUCLEOTIDE SEQUENCE [LARGE SCALE GENOMIC DNA]</scope>
    <source>
        <strain evidence="3 4">SA4-48</strain>
    </source>
</reference>
<evidence type="ECO:0000313" key="3">
    <source>
        <dbReference type="EMBL" id="PQJ52955.1"/>
    </source>
</evidence>
<dbReference type="EMBL" id="MSCH01000003">
    <property type="protein sequence ID" value="PQJ52954.1"/>
    <property type="molecule type" value="Genomic_DNA"/>
</dbReference>
<dbReference type="SUPFAM" id="SSF53850">
    <property type="entry name" value="Periplasmic binding protein-like II"/>
    <property type="match status" value="1"/>
</dbReference>
<name>A0A2S7UT92_9GAMM</name>
<organism evidence="3 4">
    <name type="scientific">Psychrosphaera saromensis</name>
    <dbReference type="NCBI Taxonomy" id="716813"/>
    <lineage>
        <taxon>Bacteria</taxon>
        <taxon>Pseudomonadati</taxon>
        <taxon>Pseudomonadota</taxon>
        <taxon>Gammaproteobacteria</taxon>
        <taxon>Alteromonadales</taxon>
        <taxon>Pseudoalteromonadaceae</taxon>
        <taxon>Psychrosphaera</taxon>
    </lineage>
</organism>
<accession>A0A2S7UT92</accession>
<keyword evidence="1" id="KW-0732">Signal</keyword>
<dbReference type="RefSeq" id="WP_105051427.1">
    <property type="nucleotide sequence ID" value="NZ_BMYG01000008.1"/>
</dbReference>
<sequence length="139" mass="14507">MKFLKTKLCVTILGLTSVFAQAEIAVVVHPSNASAIDSSSISRIFLGKKKSFDGGGQAVPITQDASSAATDEFNSKVLNKSGSQIKSYWSKLVFTGKGTPPKVVANDAEVIKLISADPTLIGYVDASAVTGAVKVIAKF</sequence>
<evidence type="ECO:0000313" key="4">
    <source>
        <dbReference type="Proteomes" id="UP000239007"/>
    </source>
</evidence>
<keyword evidence="4" id="KW-1185">Reference proteome</keyword>
<feature type="signal peptide" evidence="1">
    <location>
        <begin position="1"/>
        <end position="22"/>
    </location>
</feature>
<dbReference type="EMBL" id="MSCH01000003">
    <property type="protein sequence ID" value="PQJ52955.1"/>
    <property type="molecule type" value="Genomic_DNA"/>
</dbReference>
<gene>
    <name evidence="2" type="ORF">BTO11_04315</name>
    <name evidence="3" type="ORF">BTO11_04325</name>
</gene>
<proteinExistence type="predicted"/>